<dbReference type="PANTHER" id="PTHR43095">
    <property type="entry name" value="SUGAR KINASE"/>
    <property type="match status" value="1"/>
</dbReference>
<evidence type="ECO:0000259" key="4">
    <source>
        <dbReference type="Pfam" id="PF00370"/>
    </source>
</evidence>
<feature type="domain" description="Carbohydrate kinase FGGY N-terminal" evidence="4">
    <location>
        <begin position="5"/>
        <end position="250"/>
    </location>
</feature>
<gene>
    <name evidence="6" type="ORF">IAD17_07440</name>
</gene>
<dbReference type="CDD" id="cd07773">
    <property type="entry name" value="ASKHA_NBD_FGGY_FK"/>
    <property type="match status" value="1"/>
</dbReference>
<evidence type="ECO:0000259" key="5">
    <source>
        <dbReference type="Pfam" id="PF02782"/>
    </source>
</evidence>
<accession>A0A9D1L5C2</accession>
<reference evidence="6" key="2">
    <citation type="journal article" date="2021" name="PeerJ">
        <title>Extensive microbial diversity within the chicken gut microbiome revealed by metagenomics and culture.</title>
        <authorList>
            <person name="Gilroy R."/>
            <person name="Ravi A."/>
            <person name="Getino M."/>
            <person name="Pursley I."/>
            <person name="Horton D.L."/>
            <person name="Alikhan N.F."/>
            <person name="Baker D."/>
            <person name="Gharbi K."/>
            <person name="Hall N."/>
            <person name="Watson M."/>
            <person name="Adriaenssens E.M."/>
            <person name="Foster-Nyarko E."/>
            <person name="Jarju S."/>
            <person name="Secka A."/>
            <person name="Antonio M."/>
            <person name="Oren A."/>
            <person name="Chaudhuri R.R."/>
            <person name="La Ragione R."/>
            <person name="Hildebrand F."/>
            <person name="Pallen M.J."/>
        </authorList>
    </citation>
    <scope>NUCLEOTIDE SEQUENCE</scope>
    <source>
        <strain evidence="6">ChiHjej12B11-29160</strain>
    </source>
</reference>
<keyword evidence="3" id="KW-0418">Kinase</keyword>
<dbReference type="PIRSF" id="PIRSF000538">
    <property type="entry name" value="GlpK"/>
    <property type="match status" value="1"/>
</dbReference>
<protein>
    <recommendedName>
        <fullName evidence="8">Xylulose kinase</fullName>
    </recommendedName>
</protein>
<sequence length="509" mass="56117">METRYVIGADLGTTAVKVGLFDEEGKTIAVDTEEHTLIVDSGGIIEQTPQAYWTAFKTCLQRVLDRAGINRNAIVSMSFSVQGETLVFLDEHDNPLCDFIVWMDTRAQQEAEEINSWFEANEIIARTGQGPITSLYPACKILWTKRNRPEIFSQAKRILLLEDWFLLRMTGIACGEGSLWCTSYLWDINKHDWWPEMLDRLEVDPAQLPRIESSGTPLGTILPQVADELGLPRTLMVVVGGLDTACGTIGVGNVVPGIFSESTGAVLVVCTKVDHVVLDPGGEFPCFYDVVPNSYMLHAGAKGGIMFRWLRDNLCREEMNIAKDLNLDAYDLMDDIARTVPAGSDGLILLPNFGGAGAPDTDQYAKGLLYGLSVHHTKAHLIRAFLEGTAINIRRMVDYSEQVTGAHVDEVRSLGGASKSAIWCQIKADVLGRRVVTMRNTQDAAAMGAALLAGVGVGLWPSVAEVAREFAEVDRVYEPNPDNREAYESALHRYDLLTHAMHPISREVY</sequence>
<dbReference type="PANTHER" id="PTHR43095:SF2">
    <property type="entry name" value="GLUCONOKINASE"/>
    <property type="match status" value="1"/>
</dbReference>
<dbReference type="InterPro" id="IPR018484">
    <property type="entry name" value="FGGY_N"/>
</dbReference>
<evidence type="ECO:0000313" key="7">
    <source>
        <dbReference type="Proteomes" id="UP000824078"/>
    </source>
</evidence>
<dbReference type="InterPro" id="IPR050406">
    <property type="entry name" value="FGGY_Carb_Kinase"/>
</dbReference>
<proteinExistence type="inferred from homology"/>
<dbReference type="Proteomes" id="UP000824078">
    <property type="component" value="Unassembled WGS sequence"/>
</dbReference>
<dbReference type="InterPro" id="IPR000577">
    <property type="entry name" value="Carb_kinase_FGGY"/>
</dbReference>
<reference evidence="6" key="1">
    <citation type="submission" date="2020-10" db="EMBL/GenBank/DDBJ databases">
        <authorList>
            <person name="Gilroy R."/>
        </authorList>
    </citation>
    <scope>NUCLEOTIDE SEQUENCE</scope>
    <source>
        <strain evidence="6">ChiHjej12B11-29160</strain>
    </source>
</reference>
<dbReference type="GO" id="GO:0005975">
    <property type="term" value="P:carbohydrate metabolic process"/>
    <property type="evidence" value="ECO:0007669"/>
    <property type="project" value="InterPro"/>
</dbReference>
<feature type="domain" description="Carbohydrate kinase FGGY C-terminal" evidence="5">
    <location>
        <begin position="293"/>
        <end position="455"/>
    </location>
</feature>
<dbReference type="EMBL" id="DVMQ01000018">
    <property type="protein sequence ID" value="HIU24740.1"/>
    <property type="molecule type" value="Genomic_DNA"/>
</dbReference>
<keyword evidence="2" id="KW-0808">Transferase</keyword>
<comment type="similarity">
    <text evidence="1">Belongs to the FGGY kinase family.</text>
</comment>
<dbReference type="InterPro" id="IPR043129">
    <property type="entry name" value="ATPase_NBD"/>
</dbReference>
<dbReference type="SUPFAM" id="SSF53067">
    <property type="entry name" value="Actin-like ATPase domain"/>
    <property type="match status" value="2"/>
</dbReference>
<dbReference type="InterPro" id="IPR018485">
    <property type="entry name" value="FGGY_C"/>
</dbReference>
<evidence type="ECO:0000313" key="6">
    <source>
        <dbReference type="EMBL" id="HIU24740.1"/>
    </source>
</evidence>
<dbReference type="GO" id="GO:0016301">
    <property type="term" value="F:kinase activity"/>
    <property type="evidence" value="ECO:0007669"/>
    <property type="project" value="UniProtKB-KW"/>
</dbReference>
<evidence type="ECO:0000256" key="1">
    <source>
        <dbReference type="ARBA" id="ARBA00009156"/>
    </source>
</evidence>
<evidence type="ECO:0000256" key="2">
    <source>
        <dbReference type="ARBA" id="ARBA00022679"/>
    </source>
</evidence>
<evidence type="ECO:0008006" key="8">
    <source>
        <dbReference type="Google" id="ProtNLM"/>
    </source>
</evidence>
<organism evidence="6 7">
    <name type="scientific">Candidatus Coprovicinus avistercoris</name>
    <dbReference type="NCBI Taxonomy" id="2840754"/>
    <lineage>
        <taxon>Bacteria</taxon>
        <taxon>Bacillati</taxon>
        <taxon>Actinomycetota</taxon>
        <taxon>Coriobacteriia</taxon>
        <taxon>Coriobacteriales</taxon>
        <taxon>Coriobacteriaceae</taxon>
        <taxon>Coriobacteriaceae incertae sedis</taxon>
        <taxon>Candidatus Coprovicinus</taxon>
    </lineage>
</organism>
<name>A0A9D1L5C2_9ACTN</name>
<dbReference type="AlphaFoldDB" id="A0A9D1L5C2"/>
<dbReference type="Pfam" id="PF02782">
    <property type="entry name" value="FGGY_C"/>
    <property type="match status" value="1"/>
</dbReference>
<comment type="caution">
    <text evidence="6">The sequence shown here is derived from an EMBL/GenBank/DDBJ whole genome shotgun (WGS) entry which is preliminary data.</text>
</comment>
<evidence type="ECO:0000256" key="3">
    <source>
        <dbReference type="ARBA" id="ARBA00022777"/>
    </source>
</evidence>
<dbReference type="Pfam" id="PF00370">
    <property type="entry name" value="FGGY_N"/>
    <property type="match status" value="1"/>
</dbReference>
<dbReference type="Gene3D" id="3.30.420.40">
    <property type="match status" value="2"/>
</dbReference>